<evidence type="ECO:0000256" key="7">
    <source>
        <dbReference type="RuleBase" id="RU363032"/>
    </source>
</evidence>
<evidence type="ECO:0000259" key="8">
    <source>
        <dbReference type="PROSITE" id="PS50928"/>
    </source>
</evidence>
<accession>A0A895XUU9</accession>
<feature type="transmembrane region" description="Helical" evidence="7">
    <location>
        <begin position="124"/>
        <end position="143"/>
    </location>
</feature>
<gene>
    <name evidence="9" type="ORF">JQS30_11000</name>
</gene>
<dbReference type="SUPFAM" id="SSF161098">
    <property type="entry name" value="MetI-like"/>
    <property type="match status" value="1"/>
</dbReference>
<dbReference type="Gene3D" id="1.10.3720.10">
    <property type="entry name" value="MetI-like"/>
    <property type="match status" value="1"/>
</dbReference>
<evidence type="ECO:0000313" key="10">
    <source>
        <dbReference type="Proteomes" id="UP000662939"/>
    </source>
</evidence>
<keyword evidence="10" id="KW-1185">Reference proteome</keyword>
<keyword evidence="5 7" id="KW-1133">Transmembrane helix</keyword>
<feature type="transmembrane region" description="Helical" evidence="7">
    <location>
        <begin position="179"/>
        <end position="201"/>
    </location>
</feature>
<sequence length="313" mass="34053">MLGLGLAAFILVIVVLLALAELVAKRGSKALTAAVFLAPVGLLLGAGLVVPAARTLGLSMFDGSGENFVWFANFQWIFTDSGAQIILLNTLLWVVLTPLIATGIGLLYAVLIDGKRGEAIYKSLVFMPMAISFVGAAVIWRFIYDHRGGTDQIGLLNQVVVWLGGEPQAWLQMWPWNTLLLIVVLIWVQTGFATVVLSAALKGIPAEIQEAARIDGATPWQEFWRVTIPSIRPAIIVVVVTISIASLKLFDIVRTMTGGQFRTGVVADSMWFQAFRLGEAGRGAALAVVLFIMVIPIVAYQVHNLKRRQEETR</sequence>
<evidence type="ECO:0000256" key="6">
    <source>
        <dbReference type="ARBA" id="ARBA00023136"/>
    </source>
</evidence>
<proteinExistence type="inferred from homology"/>
<feature type="transmembrane region" description="Helical" evidence="7">
    <location>
        <begin position="231"/>
        <end position="250"/>
    </location>
</feature>
<feature type="transmembrane region" description="Helical" evidence="7">
    <location>
        <begin position="280"/>
        <end position="300"/>
    </location>
</feature>
<evidence type="ECO:0000256" key="3">
    <source>
        <dbReference type="ARBA" id="ARBA00022475"/>
    </source>
</evidence>
<dbReference type="KEGG" id="nav:JQS30_11000"/>
<dbReference type="RefSeq" id="WP_213173056.1">
    <property type="nucleotide sequence ID" value="NZ_CP070496.1"/>
</dbReference>
<dbReference type="InterPro" id="IPR000515">
    <property type="entry name" value="MetI-like"/>
</dbReference>
<evidence type="ECO:0000313" key="9">
    <source>
        <dbReference type="EMBL" id="QSB07049.1"/>
    </source>
</evidence>
<evidence type="ECO:0000256" key="4">
    <source>
        <dbReference type="ARBA" id="ARBA00022692"/>
    </source>
</evidence>
<evidence type="ECO:0000256" key="2">
    <source>
        <dbReference type="ARBA" id="ARBA00022448"/>
    </source>
</evidence>
<dbReference type="PANTHER" id="PTHR30193:SF18">
    <property type="entry name" value="OSMOPROTECTIVE COMPOUNDS UPTAKE PERMEASE PROTEIN GGTC"/>
    <property type="match status" value="1"/>
</dbReference>
<dbReference type="PANTHER" id="PTHR30193">
    <property type="entry name" value="ABC TRANSPORTER PERMEASE PROTEIN"/>
    <property type="match status" value="1"/>
</dbReference>
<protein>
    <submittedName>
        <fullName evidence="9">Sugar ABC transporter permease</fullName>
    </submittedName>
</protein>
<keyword evidence="6 7" id="KW-0472">Membrane</keyword>
<dbReference type="InterPro" id="IPR035906">
    <property type="entry name" value="MetI-like_sf"/>
</dbReference>
<keyword evidence="2 7" id="KW-0813">Transport</keyword>
<comment type="similarity">
    <text evidence="7">Belongs to the binding-protein-dependent transport system permease family.</text>
</comment>
<evidence type="ECO:0000256" key="5">
    <source>
        <dbReference type="ARBA" id="ARBA00022989"/>
    </source>
</evidence>
<dbReference type="EMBL" id="CP070496">
    <property type="protein sequence ID" value="QSB07049.1"/>
    <property type="molecule type" value="Genomic_DNA"/>
</dbReference>
<feature type="transmembrane region" description="Helical" evidence="7">
    <location>
        <begin position="31"/>
        <end position="53"/>
    </location>
</feature>
<keyword evidence="4 7" id="KW-0812">Transmembrane</keyword>
<dbReference type="GO" id="GO:0055085">
    <property type="term" value="P:transmembrane transport"/>
    <property type="evidence" value="ECO:0007669"/>
    <property type="project" value="InterPro"/>
</dbReference>
<dbReference type="GO" id="GO:0005886">
    <property type="term" value="C:plasma membrane"/>
    <property type="evidence" value="ECO:0007669"/>
    <property type="project" value="UniProtKB-SubCell"/>
</dbReference>
<name>A0A895XUU9_9ACTN</name>
<feature type="transmembrane region" description="Helical" evidence="7">
    <location>
        <begin position="6"/>
        <end position="24"/>
    </location>
</feature>
<feature type="transmembrane region" description="Helical" evidence="7">
    <location>
        <begin position="91"/>
        <end position="112"/>
    </location>
</feature>
<dbReference type="Proteomes" id="UP000662939">
    <property type="component" value="Chromosome"/>
</dbReference>
<dbReference type="CDD" id="cd06261">
    <property type="entry name" value="TM_PBP2"/>
    <property type="match status" value="1"/>
</dbReference>
<reference evidence="9" key="1">
    <citation type="submission" date="2021-02" db="EMBL/GenBank/DDBJ databases">
        <title>Natronoglycomyces albus gen. nov., sp. nov, a haloalkaliphilic actinobacterium from a soda solonchak soil.</title>
        <authorList>
            <person name="Sorokin D.Y."/>
            <person name="Khijniak T.V."/>
            <person name="Zakharycheva A.P."/>
            <person name="Boueva O.V."/>
            <person name="Ariskina E.V."/>
            <person name="Hahnke R.L."/>
            <person name="Bunk B."/>
            <person name="Sproer C."/>
            <person name="Schumann P."/>
            <person name="Evtushenko L.I."/>
            <person name="Kublanov I.V."/>
        </authorList>
    </citation>
    <scope>NUCLEOTIDE SEQUENCE</scope>
    <source>
        <strain evidence="9">DSM 106290</strain>
    </source>
</reference>
<dbReference type="PROSITE" id="PS50928">
    <property type="entry name" value="ABC_TM1"/>
    <property type="match status" value="1"/>
</dbReference>
<organism evidence="9 10">
    <name type="scientific">Natronoglycomyces albus</name>
    <dbReference type="NCBI Taxonomy" id="2811108"/>
    <lineage>
        <taxon>Bacteria</taxon>
        <taxon>Bacillati</taxon>
        <taxon>Actinomycetota</taxon>
        <taxon>Actinomycetes</taxon>
        <taxon>Glycomycetales</taxon>
        <taxon>Glycomycetaceae</taxon>
        <taxon>Natronoglycomyces</taxon>
    </lineage>
</organism>
<dbReference type="AlphaFoldDB" id="A0A895XUU9"/>
<evidence type="ECO:0000256" key="1">
    <source>
        <dbReference type="ARBA" id="ARBA00004651"/>
    </source>
</evidence>
<dbReference type="Pfam" id="PF00528">
    <property type="entry name" value="BPD_transp_1"/>
    <property type="match status" value="1"/>
</dbReference>
<feature type="domain" description="ABC transmembrane type-1" evidence="8">
    <location>
        <begin position="87"/>
        <end position="303"/>
    </location>
</feature>
<dbReference type="InterPro" id="IPR051393">
    <property type="entry name" value="ABC_transporter_permease"/>
</dbReference>
<comment type="subcellular location">
    <subcellularLocation>
        <location evidence="1 7">Cell membrane</location>
        <topology evidence="1 7">Multi-pass membrane protein</topology>
    </subcellularLocation>
</comment>
<keyword evidence="3" id="KW-1003">Cell membrane</keyword>